<gene>
    <name evidence="2" type="ORF">HID58_060801</name>
</gene>
<keyword evidence="3" id="KW-1185">Reference proteome</keyword>
<reference evidence="2 3" key="1">
    <citation type="submission" date="2021-05" db="EMBL/GenBank/DDBJ databases">
        <title>Genome Assembly of Synthetic Allotetraploid Brassica napus Reveals Homoeologous Exchanges between Subgenomes.</title>
        <authorList>
            <person name="Davis J.T."/>
        </authorList>
    </citation>
    <scope>NUCLEOTIDE SEQUENCE [LARGE SCALE GENOMIC DNA]</scope>
    <source>
        <strain evidence="3">cv. Da-Ae</strain>
        <tissue evidence="2">Seedling</tissue>
    </source>
</reference>
<feature type="chain" id="PRO_5047520131" evidence="1">
    <location>
        <begin position="25"/>
        <end position="48"/>
    </location>
</feature>
<evidence type="ECO:0000256" key="1">
    <source>
        <dbReference type="SAM" id="SignalP"/>
    </source>
</evidence>
<accession>A0ABQ7ZWS6</accession>
<keyword evidence="1" id="KW-0732">Signal</keyword>
<comment type="caution">
    <text evidence="2">The sequence shown here is derived from an EMBL/GenBank/DDBJ whole genome shotgun (WGS) entry which is preliminary data.</text>
</comment>
<sequence>MSHHRSSRLASIPLLLLILSFPLASFIDTAGATLGSCRDVSPPRNAKH</sequence>
<dbReference type="EMBL" id="JAGKQM010000014">
    <property type="protein sequence ID" value="KAH0884705.1"/>
    <property type="molecule type" value="Genomic_DNA"/>
</dbReference>
<dbReference type="Proteomes" id="UP000824890">
    <property type="component" value="Unassembled WGS sequence"/>
</dbReference>
<protein>
    <submittedName>
        <fullName evidence="2">Uncharacterized protein</fullName>
    </submittedName>
</protein>
<name>A0ABQ7ZWS6_BRANA</name>
<evidence type="ECO:0000313" key="3">
    <source>
        <dbReference type="Proteomes" id="UP000824890"/>
    </source>
</evidence>
<evidence type="ECO:0000313" key="2">
    <source>
        <dbReference type="EMBL" id="KAH0884705.1"/>
    </source>
</evidence>
<feature type="signal peptide" evidence="1">
    <location>
        <begin position="1"/>
        <end position="24"/>
    </location>
</feature>
<organism evidence="2 3">
    <name type="scientific">Brassica napus</name>
    <name type="common">Rape</name>
    <dbReference type="NCBI Taxonomy" id="3708"/>
    <lineage>
        <taxon>Eukaryota</taxon>
        <taxon>Viridiplantae</taxon>
        <taxon>Streptophyta</taxon>
        <taxon>Embryophyta</taxon>
        <taxon>Tracheophyta</taxon>
        <taxon>Spermatophyta</taxon>
        <taxon>Magnoliopsida</taxon>
        <taxon>eudicotyledons</taxon>
        <taxon>Gunneridae</taxon>
        <taxon>Pentapetalae</taxon>
        <taxon>rosids</taxon>
        <taxon>malvids</taxon>
        <taxon>Brassicales</taxon>
        <taxon>Brassicaceae</taxon>
        <taxon>Brassiceae</taxon>
        <taxon>Brassica</taxon>
    </lineage>
</organism>
<proteinExistence type="predicted"/>